<reference evidence="2 3" key="1">
    <citation type="submission" date="2022-06" db="EMBL/GenBank/DDBJ databases">
        <title>Genomic Encyclopedia of Archaeal and Bacterial Type Strains, Phase II (KMG-II): from individual species to whole genera.</title>
        <authorList>
            <person name="Goeker M."/>
        </authorList>
    </citation>
    <scope>NUCLEOTIDE SEQUENCE [LARGE SCALE GENOMIC DNA]</scope>
    <source>
        <strain evidence="2 3">DSM 44693</strain>
    </source>
</reference>
<gene>
    <name evidence="2" type="ORF">LX13_000948</name>
</gene>
<organism evidence="2 3">
    <name type="scientific">Williamsia maris</name>
    <dbReference type="NCBI Taxonomy" id="72806"/>
    <lineage>
        <taxon>Bacteria</taxon>
        <taxon>Bacillati</taxon>
        <taxon>Actinomycetota</taxon>
        <taxon>Actinomycetes</taxon>
        <taxon>Mycobacteriales</taxon>
        <taxon>Nocardiaceae</taxon>
        <taxon>Williamsia</taxon>
    </lineage>
</organism>
<evidence type="ECO:0000256" key="1">
    <source>
        <dbReference type="SAM" id="MobiDB-lite"/>
    </source>
</evidence>
<feature type="compositionally biased region" description="Low complexity" evidence="1">
    <location>
        <begin position="353"/>
        <end position="380"/>
    </location>
</feature>
<keyword evidence="3" id="KW-1185">Reference proteome</keyword>
<feature type="compositionally biased region" description="Polar residues" evidence="1">
    <location>
        <begin position="330"/>
        <end position="341"/>
    </location>
</feature>
<accession>A0ABT1HE37</accession>
<comment type="caution">
    <text evidence="2">The sequence shown here is derived from an EMBL/GenBank/DDBJ whole genome shotgun (WGS) entry which is preliminary data.</text>
</comment>
<proteinExistence type="predicted"/>
<sequence>MTEGAGHAPAPGHDPTAGHGPSVMDMLEHSGVAPLLHMPVGDVLASLKLPPLPQLPPLPPLPHLPPLPTIDIASLFKPLTDLLSGFGSGNMANAPFDPTQLLSGLQQAFESVTGLGTQAMTMVAPFWAGAGGTAAITKGVEANGNGVATGAQSGDISRIVGVATATVGKGVALLQAIIAKFVASVAAFMPFITTPVGVAGIMASASEHLAEGMVVVGETRAELTAHTANMSFAGAPVPITAAPQMMSSIPGMASTAVQAVSSPIQSIVGAFGGAGAAGGGSLAARSASLRTGSAHDLDSAKTATAGAGGGGGGGGGLGVGGMAGLGGAGTNPTGSLSSRPSDSPVGPGRGAGSSTTEEVTTTRASTTSAMAPGGMPMAGAAGAGAGASNASHSRDTPVDARYADDVVGEVPTASPSVLGGVEAPVAQSVWDSPDELES</sequence>
<feature type="region of interest" description="Disordered" evidence="1">
    <location>
        <begin position="324"/>
        <end position="438"/>
    </location>
</feature>
<feature type="compositionally biased region" description="Basic and acidic residues" evidence="1">
    <location>
        <begin position="392"/>
        <end position="404"/>
    </location>
</feature>
<dbReference type="Proteomes" id="UP001206895">
    <property type="component" value="Unassembled WGS sequence"/>
</dbReference>
<evidence type="ECO:0000313" key="2">
    <source>
        <dbReference type="EMBL" id="MCP2175141.1"/>
    </source>
</evidence>
<protein>
    <recommendedName>
        <fullName evidence="4">PPE family protein</fullName>
    </recommendedName>
</protein>
<name>A0ABT1HE37_9NOCA</name>
<dbReference type="EMBL" id="JAMTCJ010000001">
    <property type="protein sequence ID" value="MCP2175141.1"/>
    <property type="molecule type" value="Genomic_DNA"/>
</dbReference>
<evidence type="ECO:0008006" key="4">
    <source>
        <dbReference type="Google" id="ProtNLM"/>
    </source>
</evidence>
<evidence type="ECO:0000313" key="3">
    <source>
        <dbReference type="Proteomes" id="UP001206895"/>
    </source>
</evidence>
<feature type="region of interest" description="Disordered" evidence="1">
    <location>
        <begin position="1"/>
        <end position="25"/>
    </location>
</feature>